<feature type="transmembrane region" description="Helical" evidence="9">
    <location>
        <begin position="407"/>
        <end position="429"/>
    </location>
</feature>
<dbReference type="GO" id="GO:0015297">
    <property type="term" value="F:antiporter activity"/>
    <property type="evidence" value="ECO:0007669"/>
    <property type="project" value="UniProtKB-KW"/>
</dbReference>
<feature type="transmembrane region" description="Helical" evidence="9">
    <location>
        <begin position="311"/>
        <end position="331"/>
    </location>
</feature>
<evidence type="ECO:0000313" key="12">
    <source>
        <dbReference type="Proteomes" id="UP000198982"/>
    </source>
</evidence>
<dbReference type="AlphaFoldDB" id="A0A1H4MKP6"/>
<keyword evidence="3" id="KW-0050">Antiport</keyword>
<feature type="transmembrane region" description="Helical" evidence="9">
    <location>
        <begin position="28"/>
        <end position="47"/>
    </location>
</feature>
<sequence>MQTTSATTQQPASPPMGQSAVGSQAEHLTLLFLIQLIVIFSVSRVISWLSTRCLGQTPVAGEILAGLVLGPSLLGYFFPELLHSIFVPQTSTAFIATAQVGLILLMFQVGLEFEFGAHLKGRKRSIIFISLGGLLVPFASGFFSAEFFWQQITGDRPPLLAFQLFFATALSITALPILGRIFMELGLSRSRVATLTIGAAAIDDVCGWLILGGVTSIIASNFNVWTSLLRMLALALFIIVVLWQVRPLILRWIIGDLERRPLSAHGISLMLIVLFASAVITNLIGVFSIIGGFIMGVALHAHRPFVAQWNAKVGGLVNAFFLPVFFAYTGLRTDVGSLEGSHALLNCLLVCMVAFASKFFGAYGSSRLLGESPRNSALIGVCMNTRALMELVVLNVGYDLGVLPKEYFTILVIMAIISTFIASPLIRLLTARERLGQPMPIAGNQPAQS</sequence>
<accession>A0A1H4MKP6</accession>
<dbReference type="Proteomes" id="UP000198982">
    <property type="component" value="Unassembled WGS sequence"/>
</dbReference>
<protein>
    <submittedName>
        <fullName evidence="11">Transporter, CPA2 family</fullName>
    </submittedName>
</protein>
<keyword evidence="6" id="KW-0406">Ion transport</keyword>
<keyword evidence="2" id="KW-0813">Transport</keyword>
<evidence type="ECO:0000256" key="2">
    <source>
        <dbReference type="ARBA" id="ARBA00022448"/>
    </source>
</evidence>
<keyword evidence="7 9" id="KW-0472">Membrane</keyword>
<comment type="subcellular location">
    <subcellularLocation>
        <location evidence="1">Membrane</location>
        <topology evidence="1">Multi-pass membrane protein</topology>
    </subcellularLocation>
</comment>
<dbReference type="InterPro" id="IPR006153">
    <property type="entry name" value="Cation/H_exchanger_TM"/>
</dbReference>
<dbReference type="PANTHER" id="PTHR32468">
    <property type="entry name" value="CATION/H + ANTIPORTER"/>
    <property type="match status" value="1"/>
</dbReference>
<proteinExistence type="predicted"/>
<name>A0A1H4MKP6_9PSED</name>
<reference evidence="12" key="1">
    <citation type="submission" date="2016-10" db="EMBL/GenBank/DDBJ databases">
        <authorList>
            <person name="Varghese N."/>
            <person name="Submissions S."/>
        </authorList>
    </citation>
    <scope>NUCLEOTIDE SEQUENCE [LARGE SCALE GENOMIC DNA]</scope>
    <source>
        <strain evidence="12">DSM 9751</strain>
    </source>
</reference>
<dbReference type="EMBL" id="FNTJ01000001">
    <property type="protein sequence ID" value="SEB83324.1"/>
    <property type="molecule type" value="Genomic_DNA"/>
</dbReference>
<dbReference type="Pfam" id="PF00999">
    <property type="entry name" value="Na_H_Exchanger"/>
    <property type="match status" value="1"/>
</dbReference>
<dbReference type="PANTHER" id="PTHR32468:SF0">
    <property type="entry name" value="K(+)_H(+) ANTIPORTER 1"/>
    <property type="match status" value="1"/>
</dbReference>
<evidence type="ECO:0000256" key="7">
    <source>
        <dbReference type="ARBA" id="ARBA00023136"/>
    </source>
</evidence>
<evidence type="ECO:0000256" key="4">
    <source>
        <dbReference type="ARBA" id="ARBA00022692"/>
    </source>
</evidence>
<evidence type="ECO:0000313" key="11">
    <source>
        <dbReference type="EMBL" id="SEB83324.1"/>
    </source>
</evidence>
<keyword evidence="5 9" id="KW-1133">Transmembrane helix</keyword>
<feature type="transmembrane region" description="Helical" evidence="9">
    <location>
        <begin position="343"/>
        <end position="363"/>
    </location>
</feature>
<feature type="compositionally biased region" description="Low complexity" evidence="8">
    <location>
        <begin position="1"/>
        <end position="11"/>
    </location>
</feature>
<evidence type="ECO:0000256" key="5">
    <source>
        <dbReference type="ARBA" id="ARBA00022989"/>
    </source>
</evidence>
<feature type="transmembrane region" description="Helical" evidence="9">
    <location>
        <begin position="224"/>
        <end position="245"/>
    </location>
</feature>
<evidence type="ECO:0000256" key="1">
    <source>
        <dbReference type="ARBA" id="ARBA00004141"/>
    </source>
</evidence>
<gene>
    <name evidence="11" type="ORF">SAMN05216178_2432</name>
</gene>
<feature type="transmembrane region" description="Helical" evidence="9">
    <location>
        <begin position="266"/>
        <end position="299"/>
    </location>
</feature>
<keyword evidence="12" id="KW-1185">Reference proteome</keyword>
<dbReference type="InterPro" id="IPR038770">
    <property type="entry name" value="Na+/solute_symporter_sf"/>
</dbReference>
<feature type="region of interest" description="Disordered" evidence="8">
    <location>
        <begin position="1"/>
        <end position="20"/>
    </location>
</feature>
<keyword evidence="4 9" id="KW-0812">Transmembrane</keyword>
<feature type="transmembrane region" description="Helical" evidence="9">
    <location>
        <begin position="59"/>
        <end position="79"/>
    </location>
</feature>
<feature type="domain" description="Cation/H+ exchanger transmembrane" evidence="10">
    <location>
        <begin position="45"/>
        <end position="429"/>
    </location>
</feature>
<evidence type="ECO:0000256" key="6">
    <source>
        <dbReference type="ARBA" id="ARBA00023065"/>
    </source>
</evidence>
<organism evidence="11 12">
    <name type="scientific">Pseudomonas saponiphila</name>
    <dbReference type="NCBI Taxonomy" id="556534"/>
    <lineage>
        <taxon>Bacteria</taxon>
        <taxon>Pseudomonadati</taxon>
        <taxon>Pseudomonadota</taxon>
        <taxon>Gammaproteobacteria</taxon>
        <taxon>Pseudomonadales</taxon>
        <taxon>Pseudomonadaceae</taxon>
        <taxon>Pseudomonas</taxon>
    </lineage>
</organism>
<evidence type="ECO:0000256" key="3">
    <source>
        <dbReference type="ARBA" id="ARBA00022449"/>
    </source>
</evidence>
<dbReference type="Gene3D" id="1.20.1530.20">
    <property type="match status" value="1"/>
</dbReference>
<feature type="transmembrane region" description="Helical" evidence="9">
    <location>
        <begin position="91"/>
        <end position="113"/>
    </location>
</feature>
<feature type="transmembrane region" description="Helical" evidence="9">
    <location>
        <begin position="125"/>
        <end position="149"/>
    </location>
</feature>
<dbReference type="GO" id="GO:0016020">
    <property type="term" value="C:membrane"/>
    <property type="evidence" value="ECO:0007669"/>
    <property type="project" value="UniProtKB-SubCell"/>
</dbReference>
<evidence type="ECO:0000256" key="9">
    <source>
        <dbReference type="SAM" id="Phobius"/>
    </source>
</evidence>
<feature type="transmembrane region" description="Helical" evidence="9">
    <location>
        <begin position="161"/>
        <end position="183"/>
    </location>
</feature>
<dbReference type="GO" id="GO:1902600">
    <property type="term" value="P:proton transmembrane transport"/>
    <property type="evidence" value="ECO:0007669"/>
    <property type="project" value="InterPro"/>
</dbReference>
<evidence type="ECO:0000259" key="10">
    <source>
        <dbReference type="Pfam" id="PF00999"/>
    </source>
</evidence>
<evidence type="ECO:0000256" key="8">
    <source>
        <dbReference type="SAM" id="MobiDB-lite"/>
    </source>
</evidence>
<dbReference type="InterPro" id="IPR050794">
    <property type="entry name" value="CPA2_transporter"/>
</dbReference>
<feature type="transmembrane region" description="Helical" evidence="9">
    <location>
        <begin position="195"/>
        <end position="218"/>
    </location>
</feature>